<dbReference type="AlphaFoldDB" id="V4L200"/>
<comment type="subcellular location">
    <subcellularLocation>
        <location evidence="1">Nucleus</location>
    </subcellularLocation>
</comment>
<dbReference type="InterPro" id="IPR009057">
    <property type="entry name" value="Homeodomain-like_sf"/>
</dbReference>
<evidence type="ECO:0000256" key="4">
    <source>
        <dbReference type="ARBA" id="ARBA00023242"/>
    </source>
</evidence>
<evidence type="ECO:0000259" key="6">
    <source>
        <dbReference type="PROSITE" id="PS50090"/>
    </source>
</evidence>
<accession>V4L200</accession>
<dbReference type="Gene3D" id="1.10.10.60">
    <property type="entry name" value="Homeodomain-like"/>
    <property type="match status" value="2"/>
</dbReference>
<keyword evidence="2" id="KW-0677">Repeat</keyword>
<dbReference type="InterPro" id="IPR001005">
    <property type="entry name" value="SANT/Myb"/>
</dbReference>
<feature type="region of interest" description="Disordered" evidence="5">
    <location>
        <begin position="137"/>
        <end position="179"/>
    </location>
</feature>
<feature type="domain" description="Myb-like" evidence="6">
    <location>
        <begin position="9"/>
        <end position="61"/>
    </location>
</feature>
<dbReference type="Proteomes" id="UP000030689">
    <property type="component" value="Unassembled WGS sequence"/>
</dbReference>
<dbReference type="CDD" id="cd00167">
    <property type="entry name" value="SANT"/>
    <property type="match status" value="2"/>
</dbReference>
<evidence type="ECO:0000313" key="8">
    <source>
        <dbReference type="EMBL" id="ESQ36302.1"/>
    </source>
</evidence>
<dbReference type="GO" id="GO:0009909">
    <property type="term" value="P:regulation of flower development"/>
    <property type="evidence" value="ECO:0007669"/>
    <property type="project" value="EnsemblPlants"/>
</dbReference>
<keyword evidence="4" id="KW-0539">Nucleus</keyword>
<evidence type="ECO:0000256" key="3">
    <source>
        <dbReference type="ARBA" id="ARBA00023125"/>
    </source>
</evidence>
<feature type="domain" description="Myb-like" evidence="6">
    <location>
        <begin position="62"/>
        <end position="112"/>
    </location>
</feature>
<evidence type="ECO:0000313" key="9">
    <source>
        <dbReference type="Proteomes" id="UP000030689"/>
    </source>
</evidence>
<dbReference type="EMBL" id="KI517683">
    <property type="protein sequence ID" value="ESQ36302.1"/>
    <property type="molecule type" value="Genomic_DNA"/>
</dbReference>
<dbReference type="GO" id="GO:0005634">
    <property type="term" value="C:nucleus"/>
    <property type="evidence" value="ECO:0007669"/>
    <property type="project" value="UniProtKB-SubCell"/>
</dbReference>
<reference evidence="8 9" key="1">
    <citation type="journal article" date="2013" name="Front. Plant Sci.">
        <title>The Reference Genome of the Halophytic Plant Eutrema salsugineum.</title>
        <authorList>
            <person name="Yang R."/>
            <person name="Jarvis D.E."/>
            <person name="Chen H."/>
            <person name="Beilstein M.A."/>
            <person name="Grimwood J."/>
            <person name="Jenkins J."/>
            <person name="Shu S."/>
            <person name="Prochnik S."/>
            <person name="Xin M."/>
            <person name="Ma C."/>
            <person name="Schmutz J."/>
            <person name="Wing R.A."/>
            <person name="Mitchell-Olds T."/>
            <person name="Schumaker K.S."/>
            <person name="Wang X."/>
        </authorList>
    </citation>
    <scope>NUCLEOTIDE SEQUENCE [LARGE SCALE GENOMIC DNA]</scope>
</reference>
<name>V4L200_EUTSA</name>
<keyword evidence="3" id="KW-0238">DNA-binding</keyword>
<dbReference type="PANTHER" id="PTHR10641">
    <property type="entry name" value="MYB FAMILY TRANSCRIPTION FACTOR"/>
    <property type="match status" value="1"/>
</dbReference>
<dbReference type="OrthoDB" id="2143914at2759"/>
<evidence type="ECO:0000259" key="7">
    <source>
        <dbReference type="PROSITE" id="PS51294"/>
    </source>
</evidence>
<keyword evidence="9" id="KW-1185">Reference proteome</keyword>
<dbReference type="SMART" id="SM00717">
    <property type="entry name" value="SANT"/>
    <property type="match status" value="2"/>
</dbReference>
<proteinExistence type="predicted"/>
<dbReference type="InterPro" id="IPR017930">
    <property type="entry name" value="Myb_dom"/>
</dbReference>
<feature type="domain" description="HTH myb-type" evidence="7">
    <location>
        <begin position="9"/>
        <end position="61"/>
    </location>
</feature>
<protein>
    <submittedName>
        <fullName evidence="8">Uncharacterized protein</fullName>
    </submittedName>
</protein>
<dbReference type="KEGG" id="eus:EUTSA_v10008531mg"/>
<dbReference type="PROSITE" id="PS51294">
    <property type="entry name" value="HTH_MYB"/>
    <property type="match status" value="2"/>
</dbReference>
<dbReference type="InterPro" id="IPR015495">
    <property type="entry name" value="Myb_TF_plants"/>
</dbReference>
<dbReference type="OMA" id="VVSMDCN"/>
<dbReference type="FunFam" id="1.10.10.60:FF:000001">
    <property type="entry name" value="MYB-related transcription factor"/>
    <property type="match status" value="1"/>
</dbReference>
<sequence length="258" mass="29480">MGRRPCCEKMGMKKGPWSAEEDRILIDYIRLHGHPNWRALPKLAGLLRCGKSCRLRWINYLRPDIKRGNFTPQEEETIINLHQVLGNRWSAIAAKLPGRTDNEIKNVWHTHLKKRLQQNQDQNNSNTICNSDEKISDHMDAKRPTSPQQQSTSSTNISAVTTSGNNNDTSNSNKDSATSSENVLALIDESFWSEVVSMDCNISVDDNKDQKIQNWEGSLDRNDKGYNYSRLCNHDTELWFDLLTSSRIVGEISDISEF</sequence>
<feature type="domain" description="HTH myb-type" evidence="7">
    <location>
        <begin position="62"/>
        <end position="116"/>
    </location>
</feature>
<organism evidence="8 9">
    <name type="scientific">Eutrema salsugineum</name>
    <name type="common">Saltwater cress</name>
    <name type="synonym">Sisymbrium salsugineum</name>
    <dbReference type="NCBI Taxonomy" id="72664"/>
    <lineage>
        <taxon>Eukaryota</taxon>
        <taxon>Viridiplantae</taxon>
        <taxon>Streptophyta</taxon>
        <taxon>Embryophyta</taxon>
        <taxon>Tracheophyta</taxon>
        <taxon>Spermatophyta</taxon>
        <taxon>Magnoliopsida</taxon>
        <taxon>eudicotyledons</taxon>
        <taxon>Gunneridae</taxon>
        <taxon>Pentapetalae</taxon>
        <taxon>rosids</taxon>
        <taxon>malvids</taxon>
        <taxon>Brassicales</taxon>
        <taxon>Brassicaceae</taxon>
        <taxon>Eutremeae</taxon>
        <taxon>Eutrema</taxon>
    </lineage>
</organism>
<evidence type="ECO:0000256" key="5">
    <source>
        <dbReference type="SAM" id="MobiDB-lite"/>
    </source>
</evidence>
<dbReference type="PROSITE" id="PS50090">
    <property type="entry name" value="MYB_LIKE"/>
    <property type="match status" value="2"/>
</dbReference>
<dbReference type="PANTHER" id="PTHR10641:SF1383">
    <property type="entry name" value="TRANSCRIPTION FACTOR MYB13"/>
    <property type="match status" value="1"/>
</dbReference>
<dbReference type="Gramene" id="ESQ36302">
    <property type="protein sequence ID" value="ESQ36302"/>
    <property type="gene ID" value="EUTSA_v10008531mg"/>
</dbReference>
<dbReference type="SUPFAM" id="SSF46689">
    <property type="entry name" value="Homeodomain-like"/>
    <property type="match status" value="1"/>
</dbReference>
<dbReference type="eggNOG" id="KOG0048">
    <property type="taxonomic scope" value="Eukaryota"/>
</dbReference>
<evidence type="ECO:0000256" key="1">
    <source>
        <dbReference type="ARBA" id="ARBA00004123"/>
    </source>
</evidence>
<evidence type="ECO:0000256" key="2">
    <source>
        <dbReference type="ARBA" id="ARBA00022737"/>
    </source>
</evidence>
<feature type="compositionally biased region" description="Low complexity" evidence="5">
    <location>
        <begin position="144"/>
        <end position="179"/>
    </location>
</feature>
<dbReference type="GO" id="GO:0000976">
    <property type="term" value="F:transcription cis-regulatory region binding"/>
    <property type="evidence" value="ECO:0007669"/>
    <property type="project" value="EnsemblPlants"/>
</dbReference>
<dbReference type="Pfam" id="PF00249">
    <property type="entry name" value="Myb_DNA-binding"/>
    <property type="match status" value="2"/>
</dbReference>
<gene>
    <name evidence="8" type="ORF">EUTSA_v10008531mg</name>
</gene>